<dbReference type="OrthoDB" id="10301519at2759"/>
<evidence type="ECO:0000256" key="2">
    <source>
        <dbReference type="SAM" id="Phobius"/>
    </source>
</evidence>
<name>W7TWF7_9STRA</name>
<evidence type="ECO:0000256" key="1">
    <source>
        <dbReference type="SAM" id="MobiDB-lite"/>
    </source>
</evidence>
<sequence>MASETLSQDKMAGPVMTSSSATTPVGTVKPFKQPFKAVATLSQKTGQITKPIDPAISKTLDFVYSGYTSVKTQVDKAPKVNPYLLIAAGLFLSCVVSISLLIPAILFFPVTIFLGIATSFALIALAPAFLIVAWVLISSAPMQDKVVVPTLDKVLTNKKMAKILLKE</sequence>
<keyword evidence="2" id="KW-0472">Membrane</keyword>
<keyword evidence="2" id="KW-1133">Transmembrane helix</keyword>
<dbReference type="Proteomes" id="UP000019335">
    <property type="component" value="Chromosome 12"/>
</dbReference>
<accession>W7TWF7</accession>
<gene>
    <name evidence="3" type="ORF">Naga_100086g4</name>
</gene>
<dbReference type="EMBL" id="AZIL01001067">
    <property type="protein sequence ID" value="EWM24941.1"/>
    <property type="molecule type" value="Genomic_DNA"/>
</dbReference>
<evidence type="ECO:0000313" key="3">
    <source>
        <dbReference type="EMBL" id="EWM24941.1"/>
    </source>
</evidence>
<evidence type="ECO:0000313" key="4">
    <source>
        <dbReference type="Proteomes" id="UP000019335"/>
    </source>
</evidence>
<keyword evidence="2" id="KW-0812">Transmembrane</keyword>
<keyword evidence="4" id="KW-1185">Reference proteome</keyword>
<reference evidence="3 4" key="1">
    <citation type="journal article" date="2014" name="Mol. Plant">
        <title>Chromosome Scale Genome Assembly and Transcriptome Profiling of Nannochloropsis gaditana in Nitrogen Depletion.</title>
        <authorList>
            <person name="Corteggiani Carpinelli E."/>
            <person name="Telatin A."/>
            <person name="Vitulo N."/>
            <person name="Forcato C."/>
            <person name="D'Angelo M."/>
            <person name="Schiavon R."/>
            <person name="Vezzi A."/>
            <person name="Giacometti G.M."/>
            <person name="Morosinotto T."/>
            <person name="Valle G."/>
        </authorList>
    </citation>
    <scope>NUCLEOTIDE SEQUENCE [LARGE SCALE GENOMIC DNA]</scope>
    <source>
        <strain evidence="3 4">B-31</strain>
    </source>
</reference>
<feature type="transmembrane region" description="Helical" evidence="2">
    <location>
        <begin position="83"/>
        <end position="106"/>
    </location>
</feature>
<protein>
    <submittedName>
        <fullName evidence="3">Lipid droplet surface protein</fullName>
    </submittedName>
</protein>
<dbReference type="SMR" id="W7TWF7"/>
<feature type="region of interest" description="Disordered" evidence="1">
    <location>
        <begin position="1"/>
        <end position="21"/>
    </location>
</feature>
<feature type="transmembrane region" description="Helical" evidence="2">
    <location>
        <begin position="112"/>
        <end position="137"/>
    </location>
</feature>
<proteinExistence type="predicted"/>
<dbReference type="AlphaFoldDB" id="W7TWF7"/>
<comment type="caution">
    <text evidence="3">The sequence shown here is derived from an EMBL/GenBank/DDBJ whole genome shotgun (WGS) entry which is preliminary data.</text>
</comment>
<organism evidence="3 4">
    <name type="scientific">Nannochloropsis gaditana</name>
    <dbReference type="NCBI Taxonomy" id="72520"/>
    <lineage>
        <taxon>Eukaryota</taxon>
        <taxon>Sar</taxon>
        <taxon>Stramenopiles</taxon>
        <taxon>Ochrophyta</taxon>
        <taxon>Eustigmatophyceae</taxon>
        <taxon>Eustigmatales</taxon>
        <taxon>Monodopsidaceae</taxon>
        <taxon>Nannochloropsis</taxon>
    </lineage>
</organism>